<accession>A0ABY8X962</accession>
<dbReference type="Proteomes" id="UP001227101">
    <property type="component" value="Chromosome"/>
</dbReference>
<keyword evidence="3" id="KW-1185">Reference proteome</keyword>
<gene>
    <name evidence="2" type="ORF">QP939_26620</name>
</gene>
<name>A0ABY8X962_9PSEU</name>
<evidence type="ECO:0000256" key="1">
    <source>
        <dbReference type="SAM" id="MobiDB-lite"/>
    </source>
</evidence>
<dbReference type="EMBL" id="CP127173">
    <property type="protein sequence ID" value="WIV52541.1"/>
    <property type="molecule type" value="Genomic_DNA"/>
</dbReference>
<feature type="region of interest" description="Disordered" evidence="1">
    <location>
        <begin position="1"/>
        <end position="45"/>
    </location>
</feature>
<feature type="compositionally biased region" description="Basic and acidic residues" evidence="1">
    <location>
        <begin position="1"/>
        <end position="10"/>
    </location>
</feature>
<evidence type="ECO:0000313" key="2">
    <source>
        <dbReference type="EMBL" id="WIV52541.1"/>
    </source>
</evidence>
<organism evidence="2 3">
    <name type="scientific">Amycolatopsis nalaikhensis</name>
    <dbReference type="NCBI Taxonomy" id="715472"/>
    <lineage>
        <taxon>Bacteria</taxon>
        <taxon>Bacillati</taxon>
        <taxon>Actinomycetota</taxon>
        <taxon>Actinomycetes</taxon>
        <taxon>Pseudonocardiales</taxon>
        <taxon>Pseudonocardiaceae</taxon>
        <taxon>Amycolatopsis</taxon>
    </lineage>
</organism>
<protein>
    <submittedName>
        <fullName evidence="2">Uncharacterized protein</fullName>
    </submittedName>
</protein>
<sequence>MPKHVLDHLHVHSGAQRQGRRTVAETMQSDRRQARQPDQPSELVRDISRVQRTAIGLGEHQVRLDPIGTKPRLRFILASQVGGVAPF</sequence>
<proteinExistence type="predicted"/>
<evidence type="ECO:0000313" key="3">
    <source>
        <dbReference type="Proteomes" id="UP001227101"/>
    </source>
</evidence>
<reference evidence="2 3" key="1">
    <citation type="submission" date="2023-06" db="EMBL/GenBank/DDBJ databases">
        <authorList>
            <person name="Oyuntsetseg B."/>
            <person name="Kim S.B."/>
        </authorList>
    </citation>
    <scope>NUCLEOTIDE SEQUENCE [LARGE SCALE GENOMIC DNA]</scope>
    <source>
        <strain evidence="2 3">2-2</strain>
    </source>
</reference>